<sequence>MATSESSIPETMRKKVETYIFALQDEIVSAFEKIDPNAPPFKRDSWVRAHGSGGKGMSCVFSAPSPDPTSSPSAQEPNTVLEKAGVNISVVHGMLPPPAIKQMRADHSSIPYDGTSSLPFFAAGISLVVHPRNPNAPTVHANYRYFEITEPVTEGSVDPGKVVAWWFGGGSDLTPSYLYEEDAIHFHSTIKNACNQHGSELYPTFKKCATNTFTYLIGGKLEELADYFLTTSVAKSIHDSQMMFPGLNRPRTFLRSFRLWATLLSPLTSLSWNVG</sequence>
<keyword evidence="5" id="KW-0560">Oxidoreductase</keyword>
<protein>
    <recommendedName>
        <fullName evidence="4">coproporphyrinogen oxidase</fullName>
        <ecNumber evidence="4">1.3.3.3</ecNumber>
    </recommendedName>
</protein>
<dbReference type="PANTHER" id="PTHR10755">
    <property type="entry name" value="COPROPORPHYRINOGEN III OXIDASE, MITOCHONDRIAL"/>
    <property type="match status" value="1"/>
</dbReference>
<evidence type="ECO:0000256" key="6">
    <source>
        <dbReference type="ARBA" id="ARBA00023244"/>
    </source>
</evidence>
<dbReference type="HOGENOM" id="CLU_088327_0_0_1"/>
<gene>
    <name evidence="7" type="ORF">SERLADRAFT_469284</name>
</gene>
<keyword evidence="6" id="KW-0627">Porphyrin biosynthesis</keyword>
<comment type="pathway">
    <text evidence="1">Porphyrin-containing compound metabolism; protoporphyrin-IX biosynthesis; protoporphyrinogen-IX from coproporphyrinogen-III (O2 route): step 1/1.</text>
</comment>
<evidence type="ECO:0000256" key="5">
    <source>
        <dbReference type="ARBA" id="ARBA00023002"/>
    </source>
</evidence>
<dbReference type="SUPFAM" id="SSF102886">
    <property type="entry name" value="Coproporphyrinogen III oxidase"/>
    <property type="match status" value="1"/>
</dbReference>
<accession>F8NZX6</accession>
<dbReference type="EMBL" id="GL945435">
    <property type="protein sequence ID" value="EGO23403.1"/>
    <property type="molecule type" value="Genomic_DNA"/>
</dbReference>
<evidence type="ECO:0000256" key="4">
    <source>
        <dbReference type="ARBA" id="ARBA00012869"/>
    </source>
</evidence>
<evidence type="ECO:0000256" key="3">
    <source>
        <dbReference type="ARBA" id="ARBA00011738"/>
    </source>
</evidence>
<dbReference type="OrthoDB" id="15318at2759"/>
<reference evidence="7" key="1">
    <citation type="submission" date="2011-04" db="EMBL/GenBank/DDBJ databases">
        <title>Evolution of plant cell wall degrading machinery underlies the functional diversity of forest fungi.</title>
        <authorList>
            <consortium name="US DOE Joint Genome Institute (JGI-PGF)"/>
            <person name="Eastwood D.C."/>
            <person name="Floudas D."/>
            <person name="Binder M."/>
            <person name="Majcherczyk A."/>
            <person name="Schneider P."/>
            <person name="Aerts A."/>
            <person name="Asiegbu F.O."/>
            <person name="Baker S.E."/>
            <person name="Barry K."/>
            <person name="Bendiksby M."/>
            <person name="Blumentritt M."/>
            <person name="Coutinho P.M."/>
            <person name="Cullen D."/>
            <person name="Cullen D."/>
            <person name="Gathman A."/>
            <person name="Goodell B."/>
            <person name="Henrissat B."/>
            <person name="Ihrmark K."/>
            <person name="Kauserud H."/>
            <person name="Kohler A."/>
            <person name="LaButti K."/>
            <person name="Lapidus A."/>
            <person name="Lavin J.L."/>
            <person name="Lee Y.-H."/>
            <person name="Lindquist E."/>
            <person name="Lilly W."/>
            <person name="Lucas S."/>
            <person name="Morin E."/>
            <person name="Murat C."/>
            <person name="Oguiza J.A."/>
            <person name="Park J."/>
            <person name="Pisabarro A.G."/>
            <person name="Riley R."/>
            <person name="Rosling A."/>
            <person name="Salamov A."/>
            <person name="Schmidt O."/>
            <person name="Schmutz J."/>
            <person name="Skrede I."/>
            <person name="Stenlid J."/>
            <person name="Wiebenga A."/>
            <person name="Xie X."/>
            <person name="Kues U."/>
            <person name="Hibbett D.S."/>
            <person name="Hoffmeister D."/>
            <person name="Hogberg N."/>
            <person name="Martin F."/>
            <person name="Grigoriev I.V."/>
            <person name="Watkinson S.C."/>
        </authorList>
    </citation>
    <scope>NUCLEOTIDE SEQUENCE</scope>
    <source>
        <strain evidence="7">S7.9</strain>
    </source>
</reference>
<dbReference type="EC" id="1.3.3.3" evidence="4"/>
<organism>
    <name type="scientific">Serpula lacrymans var. lacrymans (strain S7.9)</name>
    <name type="common">Dry rot fungus</name>
    <dbReference type="NCBI Taxonomy" id="578457"/>
    <lineage>
        <taxon>Eukaryota</taxon>
        <taxon>Fungi</taxon>
        <taxon>Dikarya</taxon>
        <taxon>Basidiomycota</taxon>
        <taxon>Agaricomycotina</taxon>
        <taxon>Agaricomycetes</taxon>
        <taxon>Agaricomycetidae</taxon>
        <taxon>Boletales</taxon>
        <taxon>Coniophorineae</taxon>
        <taxon>Serpulaceae</taxon>
        <taxon>Serpula</taxon>
    </lineage>
</organism>
<dbReference type="InterPro" id="IPR001260">
    <property type="entry name" value="Coprogen_oxidase_aer"/>
</dbReference>
<comment type="similarity">
    <text evidence="2">Belongs to the aerobic coproporphyrinogen-III oxidase family.</text>
</comment>
<dbReference type="InterPro" id="IPR036406">
    <property type="entry name" value="Coprogen_oxidase_aer_sf"/>
</dbReference>
<dbReference type="RefSeq" id="XP_007319165.1">
    <property type="nucleotide sequence ID" value="XM_007319103.1"/>
</dbReference>
<dbReference type="Proteomes" id="UP000008064">
    <property type="component" value="Unassembled WGS sequence"/>
</dbReference>
<dbReference type="GO" id="GO:0004109">
    <property type="term" value="F:coproporphyrinogen oxidase activity"/>
    <property type="evidence" value="ECO:0007669"/>
    <property type="project" value="UniProtKB-EC"/>
</dbReference>
<proteinExistence type="inferred from homology"/>
<dbReference type="GO" id="GO:0006782">
    <property type="term" value="P:protoporphyrinogen IX biosynthetic process"/>
    <property type="evidence" value="ECO:0007669"/>
    <property type="project" value="UniProtKB-UniPathway"/>
</dbReference>
<dbReference type="AlphaFoldDB" id="F8NZX6"/>
<evidence type="ECO:0000256" key="1">
    <source>
        <dbReference type="ARBA" id="ARBA00005168"/>
    </source>
</evidence>
<dbReference type="Gene3D" id="3.40.1500.10">
    <property type="entry name" value="Coproporphyrinogen III oxidase, aerobic"/>
    <property type="match status" value="1"/>
</dbReference>
<evidence type="ECO:0000256" key="2">
    <source>
        <dbReference type="ARBA" id="ARBA00010644"/>
    </source>
</evidence>
<dbReference type="GeneID" id="18819581"/>
<comment type="subunit">
    <text evidence="3">Homodimer.</text>
</comment>
<dbReference type="GO" id="GO:0005737">
    <property type="term" value="C:cytoplasm"/>
    <property type="evidence" value="ECO:0007669"/>
    <property type="project" value="TreeGrafter"/>
</dbReference>
<name>F8NZX6_SERL9</name>
<dbReference type="Pfam" id="PF01218">
    <property type="entry name" value="Coprogen_oxidas"/>
    <property type="match status" value="1"/>
</dbReference>
<dbReference type="KEGG" id="sla:SERLADRAFT_469284"/>
<dbReference type="PANTHER" id="PTHR10755:SF0">
    <property type="entry name" value="OXYGEN-DEPENDENT COPROPORPHYRINOGEN-III OXIDASE, MITOCHONDRIAL"/>
    <property type="match status" value="1"/>
</dbReference>
<dbReference type="UniPathway" id="UPA00251">
    <property type="reaction ID" value="UER00322"/>
</dbReference>
<evidence type="ECO:0000313" key="7">
    <source>
        <dbReference type="EMBL" id="EGO23403.1"/>
    </source>
</evidence>